<dbReference type="InterPro" id="IPR005311">
    <property type="entry name" value="PBP_dimer"/>
</dbReference>
<dbReference type="Pfam" id="PF03717">
    <property type="entry name" value="PBP_dimer"/>
    <property type="match status" value="1"/>
</dbReference>
<feature type="domain" description="Penicillin-binding protein transpeptidase" evidence="6">
    <location>
        <begin position="336"/>
        <end position="652"/>
    </location>
</feature>
<dbReference type="InterPro" id="IPR050515">
    <property type="entry name" value="Beta-lactam/transpept"/>
</dbReference>
<dbReference type="SUPFAM" id="SSF56519">
    <property type="entry name" value="Penicillin binding protein dimerisation domain"/>
    <property type="match status" value="1"/>
</dbReference>
<reference evidence="8 9" key="1">
    <citation type="submission" date="2013-02" db="EMBL/GenBank/DDBJ databases">
        <title>The complete genome sequence of Corynebacterium vitaeruminis DSM 20294.</title>
        <authorList>
            <person name="Ruckert C."/>
            <person name="Albersmeier A."/>
            <person name="Kalinowski J."/>
        </authorList>
    </citation>
    <scope>NUCLEOTIDE SEQUENCE [LARGE SCALE GENOMIC DNA]</scope>
    <source>
        <strain evidence="9">ATCC 10234</strain>
    </source>
</reference>
<dbReference type="EMBL" id="CP004353">
    <property type="protein sequence ID" value="AHI23182.1"/>
    <property type="molecule type" value="Genomic_DNA"/>
</dbReference>
<dbReference type="KEGG" id="cvt:B843_08985"/>
<name>W5Y1U0_9CORY</name>
<organism evidence="8 9">
    <name type="scientific">Corynebacterium vitaeruminis DSM 20294</name>
    <dbReference type="NCBI Taxonomy" id="1224164"/>
    <lineage>
        <taxon>Bacteria</taxon>
        <taxon>Bacillati</taxon>
        <taxon>Actinomycetota</taxon>
        <taxon>Actinomycetes</taxon>
        <taxon>Mycobacteriales</taxon>
        <taxon>Corynebacteriaceae</taxon>
        <taxon>Corynebacterium</taxon>
    </lineage>
</organism>
<dbReference type="eggNOG" id="COG0768">
    <property type="taxonomic scope" value="Bacteria"/>
</dbReference>
<dbReference type="STRING" id="1224164.B843_08985"/>
<keyword evidence="3 5" id="KW-0472">Membrane</keyword>
<feature type="region of interest" description="Disordered" evidence="4">
    <location>
        <begin position="569"/>
        <end position="599"/>
    </location>
</feature>
<dbReference type="GO" id="GO:0071555">
    <property type="term" value="P:cell wall organization"/>
    <property type="evidence" value="ECO:0007669"/>
    <property type="project" value="TreeGrafter"/>
</dbReference>
<accession>W5Y1U0</accession>
<dbReference type="Gene3D" id="3.30.450.330">
    <property type="match status" value="1"/>
</dbReference>
<dbReference type="PANTHER" id="PTHR30627:SF1">
    <property type="entry name" value="PEPTIDOGLYCAN D,D-TRANSPEPTIDASE FTSI"/>
    <property type="match status" value="1"/>
</dbReference>
<sequence>MTGSHEGRGLPPRDRDPQGFDPRGHGRESSRKYERERELGLKRKVNSASPAAQQNSMFQRIRWATWIAVAVAAVLILRLAVVQLVWGPGLSSLAQEQRTRVYVESARRGEILDRSGKEIAYTMQARSLTVSPNTLRSELKQQAELDLQQSDQNSQYQGDARAELLNQKVDDELKRYSEEIPQTIKDAGASTDDLKSEDILNKLKSDSSYEVLVRNVDPDVAQQIADSFHGVAADLQSIRQYPNGAIGENIVGKISQDGQGQFGFEASSDALLAGVDGRSTVDVSANGQVIPGTTRDEIPATDGATATLTIDLDLQTYVQQQIEQAVANSGAQGGEAVVLDSKTGQVLAMANSGTIDPIGDIQAQLDKGKNFGNETISNPFEPGSVAKIITAAGVIENGLSTPDEVIQVPGSIDMSGVTVKDAWEHGTVGYTTTGIFGKSSNVGTLILAKRLGEDKYADLLQKFGIGQSTGIELPSESSGILADRSQWSGGTFANLPIGQGMSWTLLQMASVYQTIANGGVRVEPRIIAEMKDAEGNVIEQPAPKQTQVVSAQTARTVIDMFRAVMQSDPTGVQQGTGASGAVEGYQTSGKTGTAQQVDPNTGAYSNSAYWITFAGMAPADDPRFVVAIQLDRPQRGVHGEGGQSAAPLFRDIATWLLNRDNVPLSKPMEGQLILQAQ</sequence>
<proteinExistence type="inferred from homology"/>
<evidence type="ECO:0000256" key="3">
    <source>
        <dbReference type="ARBA" id="ARBA00023136"/>
    </source>
</evidence>
<dbReference type="GO" id="GO:0005886">
    <property type="term" value="C:plasma membrane"/>
    <property type="evidence" value="ECO:0007669"/>
    <property type="project" value="TreeGrafter"/>
</dbReference>
<evidence type="ECO:0000256" key="2">
    <source>
        <dbReference type="ARBA" id="ARBA00007171"/>
    </source>
</evidence>
<dbReference type="InterPro" id="IPR012338">
    <property type="entry name" value="Beta-lactam/transpept-like"/>
</dbReference>
<evidence type="ECO:0000256" key="1">
    <source>
        <dbReference type="ARBA" id="ARBA00004370"/>
    </source>
</evidence>
<dbReference type="Gene3D" id="3.40.710.10">
    <property type="entry name" value="DD-peptidase/beta-lactamase superfamily"/>
    <property type="match status" value="1"/>
</dbReference>
<comment type="subcellular location">
    <subcellularLocation>
        <location evidence="1">Membrane</location>
    </subcellularLocation>
</comment>
<evidence type="ECO:0000259" key="7">
    <source>
        <dbReference type="Pfam" id="PF03717"/>
    </source>
</evidence>
<gene>
    <name evidence="8" type="ORF">B843_08985</name>
</gene>
<keyword evidence="5" id="KW-0812">Transmembrane</keyword>
<dbReference type="AlphaFoldDB" id="W5Y1U0"/>
<evidence type="ECO:0000259" key="6">
    <source>
        <dbReference type="Pfam" id="PF00905"/>
    </source>
</evidence>
<dbReference type="PANTHER" id="PTHR30627">
    <property type="entry name" value="PEPTIDOGLYCAN D,D-TRANSPEPTIDASE"/>
    <property type="match status" value="1"/>
</dbReference>
<dbReference type="InterPro" id="IPR036138">
    <property type="entry name" value="PBP_dimer_sf"/>
</dbReference>
<feature type="compositionally biased region" description="Basic and acidic residues" evidence="4">
    <location>
        <begin position="1"/>
        <end position="41"/>
    </location>
</feature>
<dbReference type="Pfam" id="PF00905">
    <property type="entry name" value="Transpeptidase"/>
    <property type="match status" value="1"/>
</dbReference>
<dbReference type="PATRIC" id="fig|1224164.3.peg.1814"/>
<keyword evidence="9" id="KW-1185">Reference proteome</keyword>
<feature type="region of interest" description="Disordered" evidence="4">
    <location>
        <begin position="1"/>
        <end position="51"/>
    </location>
</feature>
<feature type="compositionally biased region" description="Polar residues" evidence="4">
    <location>
        <begin position="585"/>
        <end position="599"/>
    </location>
</feature>
<keyword evidence="5" id="KW-1133">Transmembrane helix</keyword>
<feature type="transmembrane region" description="Helical" evidence="5">
    <location>
        <begin position="63"/>
        <end position="86"/>
    </location>
</feature>
<evidence type="ECO:0000256" key="4">
    <source>
        <dbReference type="SAM" id="MobiDB-lite"/>
    </source>
</evidence>
<dbReference type="Proteomes" id="UP000019222">
    <property type="component" value="Chromosome"/>
</dbReference>
<evidence type="ECO:0000256" key="5">
    <source>
        <dbReference type="SAM" id="Phobius"/>
    </source>
</evidence>
<dbReference type="HOGENOM" id="CLU_009289_6_5_11"/>
<comment type="similarity">
    <text evidence="2">Belongs to the transpeptidase family.</text>
</comment>
<dbReference type="GO" id="GO:0008658">
    <property type="term" value="F:penicillin binding"/>
    <property type="evidence" value="ECO:0007669"/>
    <property type="project" value="InterPro"/>
</dbReference>
<dbReference type="SUPFAM" id="SSF56601">
    <property type="entry name" value="beta-lactamase/transpeptidase-like"/>
    <property type="match status" value="1"/>
</dbReference>
<feature type="domain" description="Penicillin-binding protein dimerisation" evidence="7">
    <location>
        <begin position="105"/>
        <end position="291"/>
    </location>
</feature>
<protein>
    <submittedName>
        <fullName evidence="8">Penicillin-binding protein</fullName>
    </submittedName>
</protein>
<evidence type="ECO:0000313" key="8">
    <source>
        <dbReference type="EMBL" id="AHI23182.1"/>
    </source>
</evidence>
<evidence type="ECO:0000313" key="9">
    <source>
        <dbReference type="Proteomes" id="UP000019222"/>
    </source>
</evidence>
<dbReference type="Gene3D" id="3.90.1310.10">
    <property type="entry name" value="Penicillin-binding protein 2a (Domain 2)"/>
    <property type="match status" value="1"/>
</dbReference>
<dbReference type="InterPro" id="IPR001460">
    <property type="entry name" value="PCN-bd_Tpept"/>
</dbReference>